<feature type="non-terminal residue" evidence="7">
    <location>
        <position position="131"/>
    </location>
</feature>
<evidence type="ECO:0000256" key="5">
    <source>
        <dbReference type="ARBA" id="ARBA00023251"/>
    </source>
</evidence>
<evidence type="ECO:0000256" key="2">
    <source>
        <dbReference type="ARBA" id="ARBA00012865"/>
    </source>
</evidence>
<dbReference type="PANTHER" id="PTHR30627:SF6">
    <property type="entry name" value="BETA-LACTAMASE YBXI-RELATED"/>
    <property type="match status" value="1"/>
</dbReference>
<reference evidence="7" key="1">
    <citation type="journal article" date="2014" name="Front. Microbiol.">
        <title>High frequency of phylogenetically diverse reductive dehalogenase-homologous genes in deep subseafloor sedimentary metagenomes.</title>
        <authorList>
            <person name="Kawai M."/>
            <person name="Futagami T."/>
            <person name="Toyoda A."/>
            <person name="Takaki Y."/>
            <person name="Nishi S."/>
            <person name="Hori S."/>
            <person name="Arai W."/>
            <person name="Tsubouchi T."/>
            <person name="Morono Y."/>
            <person name="Uchiyama I."/>
            <person name="Ito T."/>
            <person name="Fujiyama A."/>
            <person name="Inagaki F."/>
            <person name="Takami H."/>
        </authorList>
    </citation>
    <scope>NUCLEOTIDE SEQUENCE</scope>
    <source>
        <strain evidence="7">Expedition CK06-06</strain>
    </source>
</reference>
<dbReference type="InterPro" id="IPR050515">
    <property type="entry name" value="Beta-lactam/transpept"/>
</dbReference>
<proteinExistence type="predicted"/>
<dbReference type="SUPFAM" id="SSF56519">
    <property type="entry name" value="Penicillin binding protein dimerisation domain"/>
    <property type="match status" value="1"/>
</dbReference>
<comment type="caution">
    <text evidence="7">The sequence shown here is derived from an EMBL/GenBank/DDBJ whole genome shotgun (WGS) entry which is preliminary data.</text>
</comment>
<feature type="domain" description="Penicillin-binding protein dimerisation" evidence="6">
    <location>
        <begin position="15"/>
        <end position="94"/>
    </location>
</feature>
<dbReference type="Gene3D" id="3.90.1310.10">
    <property type="entry name" value="Penicillin-binding protein 2a (Domain 2)"/>
    <property type="match status" value="1"/>
</dbReference>
<evidence type="ECO:0000256" key="1">
    <source>
        <dbReference type="ARBA" id="ARBA00001526"/>
    </source>
</evidence>
<gene>
    <name evidence="7" type="ORF">S12H4_60669</name>
</gene>
<dbReference type="Pfam" id="PF03717">
    <property type="entry name" value="PBP_dimer"/>
    <property type="match status" value="1"/>
</dbReference>
<dbReference type="GO" id="GO:0046677">
    <property type="term" value="P:response to antibiotic"/>
    <property type="evidence" value="ECO:0007669"/>
    <property type="project" value="UniProtKB-KW"/>
</dbReference>
<evidence type="ECO:0000259" key="6">
    <source>
        <dbReference type="Pfam" id="PF03717"/>
    </source>
</evidence>
<protein>
    <recommendedName>
        <fullName evidence="2">beta-lactamase</fullName>
        <ecNumber evidence="2">3.5.2.6</ecNumber>
    </recommendedName>
</protein>
<dbReference type="EC" id="3.5.2.6" evidence="2"/>
<evidence type="ECO:0000313" key="7">
    <source>
        <dbReference type="EMBL" id="GAJ23981.1"/>
    </source>
</evidence>
<name>X1VXU4_9ZZZZ</name>
<dbReference type="AlphaFoldDB" id="X1VXU4"/>
<feature type="non-terminal residue" evidence="7">
    <location>
        <position position="1"/>
    </location>
</feature>
<accession>X1VXU4</accession>
<keyword evidence="5" id="KW-0046">Antibiotic resistance</keyword>
<dbReference type="InterPro" id="IPR036138">
    <property type="entry name" value="PBP_dimer_sf"/>
</dbReference>
<dbReference type="PANTHER" id="PTHR30627">
    <property type="entry name" value="PEPTIDOGLYCAN D,D-TRANSPEPTIDASE"/>
    <property type="match status" value="1"/>
</dbReference>
<dbReference type="GO" id="GO:0008658">
    <property type="term" value="F:penicillin binding"/>
    <property type="evidence" value="ECO:0007669"/>
    <property type="project" value="InterPro"/>
</dbReference>
<evidence type="ECO:0000256" key="3">
    <source>
        <dbReference type="ARBA" id="ARBA00022729"/>
    </source>
</evidence>
<comment type="catalytic activity">
    <reaction evidence="1">
        <text>a beta-lactam + H2O = a substituted beta-amino acid</text>
        <dbReference type="Rhea" id="RHEA:20401"/>
        <dbReference type="ChEBI" id="CHEBI:15377"/>
        <dbReference type="ChEBI" id="CHEBI:35627"/>
        <dbReference type="ChEBI" id="CHEBI:140347"/>
        <dbReference type="EC" id="3.5.2.6"/>
    </reaction>
</comment>
<dbReference type="GO" id="GO:0071555">
    <property type="term" value="P:cell wall organization"/>
    <property type="evidence" value="ECO:0007669"/>
    <property type="project" value="TreeGrafter"/>
</dbReference>
<evidence type="ECO:0000256" key="4">
    <source>
        <dbReference type="ARBA" id="ARBA00022801"/>
    </source>
</evidence>
<dbReference type="GO" id="GO:0005886">
    <property type="term" value="C:plasma membrane"/>
    <property type="evidence" value="ECO:0007669"/>
    <property type="project" value="TreeGrafter"/>
</dbReference>
<keyword evidence="4" id="KW-0378">Hydrolase</keyword>
<dbReference type="GO" id="GO:0008800">
    <property type="term" value="F:beta-lactamase activity"/>
    <property type="evidence" value="ECO:0007669"/>
    <property type="project" value="UniProtKB-EC"/>
</dbReference>
<sequence>DDDIFAAQLEFLKVDDIQILPKARRTYPYGTVAAQTIGWVGLVPHSKEDIKIFADDKLSSYLSGEICGREDGVEYVCETILRGRRGELIYDIDSQLISQTRSRFGKDVSLTLDIELQQRIENYPTWTHAPP</sequence>
<organism evidence="7">
    <name type="scientific">marine sediment metagenome</name>
    <dbReference type="NCBI Taxonomy" id="412755"/>
    <lineage>
        <taxon>unclassified sequences</taxon>
        <taxon>metagenomes</taxon>
        <taxon>ecological metagenomes</taxon>
    </lineage>
</organism>
<keyword evidence="3" id="KW-0732">Signal</keyword>
<dbReference type="EMBL" id="BARW01039996">
    <property type="protein sequence ID" value="GAJ23981.1"/>
    <property type="molecule type" value="Genomic_DNA"/>
</dbReference>
<dbReference type="InterPro" id="IPR005311">
    <property type="entry name" value="PBP_dimer"/>
</dbReference>